<comment type="subcellular location">
    <subcellularLocation>
        <location evidence="1">Cell membrane</location>
        <topology evidence="1">Multi-pass membrane protein</topology>
    </subcellularLocation>
</comment>
<gene>
    <name evidence="7" type="ORF">GCM10022247_11710</name>
</gene>
<evidence type="ECO:0000256" key="5">
    <source>
        <dbReference type="SAM" id="Phobius"/>
    </source>
</evidence>
<dbReference type="InterPro" id="IPR036259">
    <property type="entry name" value="MFS_trans_sf"/>
</dbReference>
<proteinExistence type="predicted"/>
<feature type="transmembrane region" description="Helical" evidence="5">
    <location>
        <begin position="365"/>
        <end position="388"/>
    </location>
</feature>
<organism evidence="7 8">
    <name type="scientific">Allokutzneria multivorans</name>
    <dbReference type="NCBI Taxonomy" id="1142134"/>
    <lineage>
        <taxon>Bacteria</taxon>
        <taxon>Bacillati</taxon>
        <taxon>Actinomycetota</taxon>
        <taxon>Actinomycetes</taxon>
        <taxon>Pseudonocardiales</taxon>
        <taxon>Pseudonocardiaceae</taxon>
        <taxon>Allokutzneria</taxon>
    </lineage>
</organism>
<feature type="transmembrane region" description="Helical" evidence="5">
    <location>
        <begin position="12"/>
        <end position="36"/>
    </location>
</feature>
<dbReference type="PANTHER" id="PTHR42718">
    <property type="entry name" value="MAJOR FACILITATOR SUPERFAMILY MULTIDRUG TRANSPORTER MFSC"/>
    <property type="match status" value="1"/>
</dbReference>
<name>A0ABP7R8T3_9PSEU</name>
<accession>A0ABP7R8T3</accession>
<dbReference type="Pfam" id="PF07690">
    <property type="entry name" value="MFS_1"/>
    <property type="match status" value="1"/>
</dbReference>
<feature type="transmembrane region" description="Helical" evidence="5">
    <location>
        <begin position="438"/>
        <end position="457"/>
    </location>
</feature>
<keyword evidence="4 5" id="KW-0472">Membrane</keyword>
<dbReference type="EMBL" id="BAABAL010000005">
    <property type="protein sequence ID" value="GAA3993864.1"/>
    <property type="molecule type" value="Genomic_DNA"/>
</dbReference>
<keyword evidence="8" id="KW-1185">Reference proteome</keyword>
<keyword evidence="3 5" id="KW-1133">Transmembrane helix</keyword>
<feature type="transmembrane region" description="Helical" evidence="5">
    <location>
        <begin position="205"/>
        <end position="225"/>
    </location>
</feature>
<dbReference type="Gene3D" id="1.20.1250.20">
    <property type="entry name" value="MFS general substrate transporter like domains"/>
    <property type="match status" value="1"/>
</dbReference>
<feature type="transmembrane region" description="Helical" evidence="5">
    <location>
        <begin position="409"/>
        <end position="426"/>
    </location>
</feature>
<evidence type="ECO:0000256" key="1">
    <source>
        <dbReference type="ARBA" id="ARBA00004651"/>
    </source>
</evidence>
<feature type="transmembrane region" description="Helical" evidence="5">
    <location>
        <begin position="166"/>
        <end position="185"/>
    </location>
</feature>
<evidence type="ECO:0000259" key="6">
    <source>
        <dbReference type="PROSITE" id="PS50850"/>
    </source>
</evidence>
<feature type="transmembrane region" description="Helical" evidence="5">
    <location>
        <begin position="335"/>
        <end position="359"/>
    </location>
</feature>
<dbReference type="Gene3D" id="1.20.1720.10">
    <property type="entry name" value="Multidrug resistance protein D"/>
    <property type="match status" value="1"/>
</dbReference>
<feature type="domain" description="Major facilitator superfamily (MFS) profile" evidence="6">
    <location>
        <begin position="14"/>
        <end position="462"/>
    </location>
</feature>
<evidence type="ECO:0000256" key="2">
    <source>
        <dbReference type="ARBA" id="ARBA00022692"/>
    </source>
</evidence>
<dbReference type="RefSeq" id="WP_344871475.1">
    <property type="nucleotide sequence ID" value="NZ_BAABAL010000005.1"/>
</dbReference>
<feature type="transmembrane region" description="Helical" evidence="5">
    <location>
        <begin position="303"/>
        <end position="323"/>
    </location>
</feature>
<dbReference type="CDD" id="cd17321">
    <property type="entry name" value="MFS_MMR_MDR_like"/>
    <property type="match status" value="1"/>
</dbReference>
<dbReference type="InterPro" id="IPR011701">
    <property type="entry name" value="MFS"/>
</dbReference>
<comment type="caution">
    <text evidence="7">The sequence shown here is derived from an EMBL/GenBank/DDBJ whole genome shotgun (WGS) entry which is preliminary data.</text>
</comment>
<reference evidence="8" key="1">
    <citation type="journal article" date="2019" name="Int. J. Syst. Evol. Microbiol.">
        <title>The Global Catalogue of Microorganisms (GCM) 10K type strain sequencing project: providing services to taxonomists for standard genome sequencing and annotation.</title>
        <authorList>
            <consortium name="The Broad Institute Genomics Platform"/>
            <consortium name="The Broad Institute Genome Sequencing Center for Infectious Disease"/>
            <person name="Wu L."/>
            <person name="Ma J."/>
        </authorList>
    </citation>
    <scope>NUCLEOTIDE SEQUENCE [LARGE SCALE GENOMIC DNA]</scope>
    <source>
        <strain evidence="8">JCM 17342</strain>
    </source>
</reference>
<keyword evidence="2 5" id="KW-0812">Transmembrane</keyword>
<evidence type="ECO:0000313" key="8">
    <source>
        <dbReference type="Proteomes" id="UP001501747"/>
    </source>
</evidence>
<dbReference type="PROSITE" id="PS50850">
    <property type="entry name" value="MFS"/>
    <property type="match status" value="1"/>
</dbReference>
<dbReference type="InterPro" id="IPR020846">
    <property type="entry name" value="MFS_dom"/>
</dbReference>
<feature type="transmembrane region" description="Helical" evidence="5">
    <location>
        <begin position="48"/>
        <end position="68"/>
    </location>
</feature>
<protein>
    <submittedName>
        <fullName evidence="7">MFS transporter</fullName>
    </submittedName>
</protein>
<dbReference type="Proteomes" id="UP001501747">
    <property type="component" value="Unassembled WGS sequence"/>
</dbReference>
<evidence type="ECO:0000256" key="4">
    <source>
        <dbReference type="ARBA" id="ARBA00023136"/>
    </source>
</evidence>
<feature type="transmembrane region" description="Helical" evidence="5">
    <location>
        <begin position="231"/>
        <end position="249"/>
    </location>
</feature>
<feature type="transmembrane region" description="Helical" evidence="5">
    <location>
        <begin position="80"/>
        <end position="99"/>
    </location>
</feature>
<feature type="transmembrane region" description="Helical" evidence="5">
    <location>
        <begin position="138"/>
        <end position="160"/>
    </location>
</feature>
<evidence type="ECO:0000256" key="3">
    <source>
        <dbReference type="ARBA" id="ARBA00022989"/>
    </source>
</evidence>
<dbReference type="SUPFAM" id="SSF103473">
    <property type="entry name" value="MFS general substrate transporter"/>
    <property type="match status" value="1"/>
</dbReference>
<feature type="transmembrane region" description="Helical" evidence="5">
    <location>
        <begin position="269"/>
        <end position="291"/>
    </location>
</feature>
<dbReference type="PANTHER" id="PTHR42718:SF42">
    <property type="entry name" value="EXPORT PROTEIN"/>
    <property type="match status" value="1"/>
</dbReference>
<sequence>MSTVVWGTPRARAVLATTILGSGMAMLDGTIINVALPAIGAELGASVAGLQWILDGYLLSLAALILVAGSLGDIFGRRRMFVVGTVWFGLASLLCGLAQTTTLLVFARVLQGVGGALLAPGALAILQSAFPRDQRARAIGAWSGLSGVATAIGPLVGGLLIQAGSWRLAFLINLPLAAVCVWMAVRHVPESSDPEAARRPDVLSAVVGALGLAGVTAALVEAPGLGVTHPLVLVGGVGGLALMIGFGVMQTRRRTPLVPPSLFATRTFVLSNALTLVVYAALGSIMVLLVLQLQVSLGYSPTAAGLAGLPITVLMLVLSARSGKLAQRIGPRAQLVVGPLLIAAGIALLSLVVPGASYLTGVLPGLLVFGFGLAAVVAPVTATVLAAAPDRYAGVASGVNNAVARTGTLLAVAVLPAVAGLTGDAYTDPVAMTSSWQVALVVCAVLAALGGVLALGVDNSVLGVASEPAEVASQPRPGECLTCGVDAPPTHIGAPVNKSV</sequence>
<evidence type="ECO:0000313" key="7">
    <source>
        <dbReference type="EMBL" id="GAA3993864.1"/>
    </source>
</evidence>
<feature type="transmembrane region" description="Helical" evidence="5">
    <location>
        <begin position="105"/>
        <end position="126"/>
    </location>
</feature>